<keyword evidence="2" id="KW-1185">Reference proteome</keyword>
<dbReference type="AlphaFoldDB" id="T1HIX2"/>
<organism evidence="1 2">
    <name type="scientific">Rhodnius prolixus</name>
    <name type="common">Triatomid bug</name>
    <dbReference type="NCBI Taxonomy" id="13249"/>
    <lineage>
        <taxon>Eukaryota</taxon>
        <taxon>Metazoa</taxon>
        <taxon>Ecdysozoa</taxon>
        <taxon>Arthropoda</taxon>
        <taxon>Hexapoda</taxon>
        <taxon>Insecta</taxon>
        <taxon>Pterygota</taxon>
        <taxon>Neoptera</taxon>
        <taxon>Paraneoptera</taxon>
        <taxon>Hemiptera</taxon>
        <taxon>Heteroptera</taxon>
        <taxon>Panheteroptera</taxon>
        <taxon>Cimicomorpha</taxon>
        <taxon>Reduviidae</taxon>
        <taxon>Triatominae</taxon>
        <taxon>Rhodnius</taxon>
    </lineage>
</organism>
<name>T1HIX2_RHOPR</name>
<dbReference type="VEuPathDB" id="VectorBase:RPRC003995"/>
<evidence type="ECO:0000313" key="1">
    <source>
        <dbReference type="EnsemblMetazoa" id="RPRC003995-PA"/>
    </source>
</evidence>
<evidence type="ECO:0000313" key="2">
    <source>
        <dbReference type="Proteomes" id="UP000015103"/>
    </source>
</evidence>
<dbReference type="EnsemblMetazoa" id="RPRC003995-RA">
    <property type="protein sequence ID" value="RPRC003995-PA"/>
    <property type="gene ID" value="RPRC003995"/>
</dbReference>
<dbReference type="EMBL" id="ACPB03030152">
    <property type="status" value="NOT_ANNOTATED_CDS"/>
    <property type="molecule type" value="Genomic_DNA"/>
</dbReference>
<sequence>MAAIRETAQLAKLINDAKTEAEVNAAVSELNSKLASIQRECISLVELVGTYQEMNTSLKAKIAEFENFKVQAVDYSLNKVDSGTLVYSKNIVLSDGETAVNACPHCFHQNKISILQLGVTTTAMSGFHVHYCPECKSDFKMNKLPPKKPTQVAGYGSRFSGGGR</sequence>
<accession>T1HIX2</accession>
<dbReference type="HOGENOM" id="CLU_106193_1_0_1"/>
<dbReference type="Proteomes" id="UP000015103">
    <property type="component" value="Unassembled WGS sequence"/>
</dbReference>
<reference evidence="1" key="1">
    <citation type="submission" date="2015-05" db="UniProtKB">
        <authorList>
            <consortium name="EnsemblMetazoa"/>
        </authorList>
    </citation>
    <scope>IDENTIFICATION</scope>
</reference>
<dbReference type="InParanoid" id="T1HIX2"/>
<protein>
    <submittedName>
        <fullName evidence="1">Uncharacterized protein</fullName>
    </submittedName>
</protein>
<proteinExistence type="predicted"/>